<keyword evidence="3" id="KW-1003">Cell membrane</keyword>
<evidence type="ECO:0000256" key="6">
    <source>
        <dbReference type="ARBA" id="ARBA00022989"/>
    </source>
</evidence>
<feature type="transmembrane region" description="Helical" evidence="8">
    <location>
        <begin position="442"/>
        <end position="461"/>
    </location>
</feature>
<evidence type="ECO:0000259" key="9">
    <source>
        <dbReference type="Pfam" id="PF00324"/>
    </source>
</evidence>
<dbReference type="AlphaFoldDB" id="A0A4R5VV80"/>
<feature type="transmembrane region" description="Helical" evidence="8">
    <location>
        <begin position="252"/>
        <end position="273"/>
    </location>
</feature>
<accession>A0A4R5VV80</accession>
<keyword evidence="6 8" id="KW-1133">Transmembrane helix</keyword>
<dbReference type="RefSeq" id="WP_133333381.1">
    <property type="nucleotide sequence ID" value="NZ_SMYO01000003.1"/>
</dbReference>
<feature type="transmembrane region" description="Helical" evidence="8">
    <location>
        <begin position="95"/>
        <end position="116"/>
    </location>
</feature>
<dbReference type="PANTHER" id="PTHR43495:SF5">
    <property type="entry name" value="GAMMA-AMINOBUTYRIC ACID PERMEASE"/>
    <property type="match status" value="1"/>
</dbReference>
<feature type="transmembrane region" description="Helical" evidence="8">
    <location>
        <begin position="370"/>
        <end position="393"/>
    </location>
</feature>
<evidence type="ECO:0000256" key="4">
    <source>
        <dbReference type="ARBA" id="ARBA00022692"/>
    </source>
</evidence>
<evidence type="ECO:0000256" key="8">
    <source>
        <dbReference type="SAM" id="Phobius"/>
    </source>
</evidence>
<dbReference type="GO" id="GO:0006865">
    <property type="term" value="P:amino acid transport"/>
    <property type="evidence" value="ECO:0007669"/>
    <property type="project" value="UniProtKB-KW"/>
</dbReference>
<feature type="transmembrane region" description="Helical" evidence="8">
    <location>
        <begin position="210"/>
        <end position="232"/>
    </location>
</feature>
<dbReference type="EMBL" id="SMYO01000003">
    <property type="protein sequence ID" value="TDK63035.1"/>
    <property type="molecule type" value="Genomic_DNA"/>
</dbReference>
<keyword evidence="4 8" id="KW-0812">Transmembrane</keyword>
<evidence type="ECO:0000256" key="2">
    <source>
        <dbReference type="ARBA" id="ARBA00022448"/>
    </source>
</evidence>
<comment type="subcellular location">
    <subcellularLocation>
        <location evidence="1">Cell membrane</location>
        <topology evidence="1">Multi-pass membrane protein</topology>
    </subcellularLocation>
</comment>
<dbReference type="Pfam" id="PF00324">
    <property type="entry name" value="AA_permease"/>
    <property type="match status" value="1"/>
</dbReference>
<protein>
    <submittedName>
        <fullName evidence="10">Amino acid permease</fullName>
    </submittedName>
</protein>
<proteinExistence type="predicted"/>
<dbReference type="Gene3D" id="1.20.1740.10">
    <property type="entry name" value="Amino acid/polyamine transporter I"/>
    <property type="match status" value="1"/>
</dbReference>
<keyword evidence="5" id="KW-0029">Amino-acid transport</keyword>
<organism evidence="10 11">
    <name type="scientific">Bacillus salipaludis</name>
    <dbReference type="NCBI Taxonomy" id="2547811"/>
    <lineage>
        <taxon>Bacteria</taxon>
        <taxon>Bacillati</taxon>
        <taxon>Bacillota</taxon>
        <taxon>Bacilli</taxon>
        <taxon>Bacillales</taxon>
        <taxon>Bacillaceae</taxon>
        <taxon>Bacillus</taxon>
    </lineage>
</organism>
<feature type="domain" description="Amino acid permease/ SLC12A" evidence="9">
    <location>
        <begin position="29"/>
        <end position="469"/>
    </location>
</feature>
<name>A0A4R5VV80_9BACI</name>
<reference evidence="10 11" key="1">
    <citation type="submission" date="2019-03" db="EMBL/GenBank/DDBJ databases">
        <title>Bacillus niacini sp. nov. a Nicotinate-Metabolizing Mesophile Isolated from Soil.</title>
        <authorList>
            <person name="Zhang G."/>
        </authorList>
    </citation>
    <scope>NUCLEOTIDE SEQUENCE [LARGE SCALE GENOMIC DNA]</scope>
    <source>
        <strain evidence="10 11">WN066</strain>
    </source>
</reference>
<dbReference type="Proteomes" id="UP000295132">
    <property type="component" value="Unassembled WGS sequence"/>
</dbReference>
<sequence>MKLELNKGKGLASMENKSHELKRGLSSRHITMISIGGTIGTGLFLASGNVVSKAGALGGPIAYLVIGILVYVLMKGLGEMSTFMPIPGAYTTYSGLFVHPVLGFMVGWNLCINGFLGLGAEIVGGGMILNQFFPSIPPVAFCIMLSLLILGLNLIDVKTYGEAEYWFAGIKVIAIIIFLIVGVLMIFGVIGKQGFIGLSNLNSHSMFPNGFSAVILMMTGVIWSYLGVETVVTAAGETKNPQKNVPKAINTIFFRILIFYVGSVTVIGLVVPFENVSVLSNGYAGLFGLAGIPGAATIMNIVILTSLASAANSIVYALSRTLVALSKEGKAPKALAKVNKRGIPMNAVLLTLFLGQVSLITNFVSPDKVFIWLISIAGFNTLLGWFGSFLSHYRFRKWLTEQGGSVDKLKFKMGTYPIPTIICLFVLVAIAIYTAYSSDTRFSFYIGAPMLVLYFIIGTILNKKGKLHEPNYKPFLDAHINDTEIK</sequence>
<dbReference type="PIRSF" id="PIRSF006060">
    <property type="entry name" value="AA_transporter"/>
    <property type="match status" value="1"/>
</dbReference>
<dbReference type="PANTHER" id="PTHR43495">
    <property type="entry name" value="GABA PERMEASE"/>
    <property type="match status" value="1"/>
</dbReference>
<keyword evidence="2" id="KW-0813">Transport</keyword>
<dbReference type="GO" id="GO:0055085">
    <property type="term" value="P:transmembrane transport"/>
    <property type="evidence" value="ECO:0007669"/>
    <property type="project" value="InterPro"/>
</dbReference>
<feature type="transmembrane region" description="Helical" evidence="8">
    <location>
        <begin position="414"/>
        <end position="436"/>
    </location>
</feature>
<feature type="transmembrane region" description="Helical" evidence="8">
    <location>
        <begin position="343"/>
        <end position="364"/>
    </location>
</feature>
<feature type="transmembrane region" description="Helical" evidence="8">
    <location>
        <begin position="136"/>
        <end position="155"/>
    </location>
</feature>
<feature type="transmembrane region" description="Helical" evidence="8">
    <location>
        <begin position="285"/>
        <end position="318"/>
    </location>
</feature>
<dbReference type="InterPro" id="IPR004841">
    <property type="entry name" value="AA-permease/SLC12A_dom"/>
</dbReference>
<dbReference type="FunFam" id="1.20.1740.10:FF:000001">
    <property type="entry name" value="Amino acid permease"/>
    <property type="match status" value="1"/>
</dbReference>
<feature type="transmembrane region" description="Helical" evidence="8">
    <location>
        <begin position="30"/>
        <end position="48"/>
    </location>
</feature>
<evidence type="ECO:0000256" key="1">
    <source>
        <dbReference type="ARBA" id="ARBA00004651"/>
    </source>
</evidence>
<dbReference type="GO" id="GO:0005886">
    <property type="term" value="C:plasma membrane"/>
    <property type="evidence" value="ECO:0007669"/>
    <property type="project" value="UniProtKB-SubCell"/>
</dbReference>
<evidence type="ECO:0000313" key="11">
    <source>
        <dbReference type="Proteomes" id="UP000295132"/>
    </source>
</evidence>
<feature type="transmembrane region" description="Helical" evidence="8">
    <location>
        <begin position="54"/>
        <end position="74"/>
    </location>
</feature>
<keyword evidence="7 8" id="KW-0472">Membrane</keyword>
<evidence type="ECO:0000256" key="7">
    <source>
        <dbReference type="ARBA" id="ARBA00023136"/>
    </source>
</evidence>
<feature type="transmembrane region" description="Helical" evidence="8">
    <location>
        <begin position="167"/>
        <end position="190"/>
    </location>
</feature>
<evidence type="ECO:0000256" key="3">
    <source>
        <dbReference type="ARBA" id="ARBA00022475"/>
    </source>
</evidence>
<comment type="caution">
    <text evidence="10">The sequence shown here is derived from an EMBL/GenBank/DDBJ whole genome shotgun (WGS) entry which is preliminary data.</text>
</comment>
<evidence type="ECO:0000256" key="5">
    <source>
        <dbReference type="ARBA" id="ARBA00022970"/>
    </source>
</evidence>
<gene>
    <name evidence="10" type="ORF">E2K98_06155</name>
</gene>
<evidence type="ECO:0000313" key="10">
    <source>
        <dbReference type="EMBL" id="TDK63035.1"/>
    </source>
</evidence>